<sequence>MSKKKSLVALLIFFILFVGAAFLDKQLNSTIDKDEHNSYIENINYKQVEQEEYKQFKFGPREYIKVIKKKEP</sequence>
<dbReference type="EMBL" id="CP129013">
    <property type="protein sequence ID" value="WLR41256.1"/>
    <property type="molecule type" value="Genomic_DNA"/>
</dbReference>
<evidence type="ECO:0000313" key="3">
    <source>
        <dbReference type="Proteomes" id="UP001197974"/>
    </source>
</evidence>
<evidence type="ECO:0000256" key="1">
    <source>
        <dbReference type="SAM" id="SignalP"/>
    </source>
</evidence>
<feature type="chain" id="PRO_5046802026" evidence="1">
    <location>
        <begin position="21"/>
        <end position="72"/>
    </location>
</feature>
<organism evidence="2 3">
    <name type="scientific">Bacillus carboniphilus</name>
    <dbReference type="NCBI Taxonomy" id="86663"/>
    <lineage>
        <taxon>Bacteria</taxon>
        <taxon>Bacillati</taxon>
        <taxon>Bacillota</taxon>
        <taxon>Bacilli</taxon>
        <taxon>Bacillales</taxon>
        <taxon>Bacillaceae</taxon>
        <taxon>Bacillus</taxon>
    </lineage>
</organism>
<dbReference type="RefSeq" id="WP_226540242.1">
    <property type="nucleotide sequence ID" value="NZ_CP129013.1"/>
</dbReference>
<evidence type="ECO:0000313" key="2">
    <source>
        <dbReference type="EMBL" id="WLR41256.1"/>
    </source>
</evidence>
<protein>
    <submittedName>
        <fullName evidence="2">Uncharacterized protein</fullName>
    </submittedName>
</protein>
<keyword evidence="1" id="KW-0732">Signal</keyword>
<name>A0ABY9JPC5_9BACI</name>
<proteinExistence type="predicted"/>
<gene>
    <name evidence="2" type="ORF">LC087_09915</name>
</gene>
<reference evidence="2 3" key="1">
    <citation type="submission" date="2023-06" db="EMBL/GenBank/DDBJ databases">
        <title>Five Gram-positive bacteria isolated from mangrove sediments in Shenzhen, Guangdong, China.</title>
        <authorList>
            <person name="Yu S."/>
            <person name="Zheng W."/>
            <person name="Huang Y."/>
        </authorList>
    </citation>
    <scope>NUCLEOTIDE SEQUENCE [LARGE SCALE GENOMIC DNA]</scope>
    <source>
        <strain evidence="2 3">SaN35-3</strain>
    </source>
</reference>
<keyword evidence="3" id="KW-1185">Reference proteome</keyword>
<dbReference type="Proteomes" id="UP001197974">
    <property type="component" value="Chromosome"/>
</dbReference>
<accession>A0ABY9JPC5</accession>
<feature type="signal peptide" evidence="1">
    <location>
        <begin position="1"/>
        <end position="20"/>
    </location>
</feature>